<dbReference type="AlphaFoldDB" id="A0A978VGW8"/>
<name>A0A978VGW8_ZIZJJ</name>
<sequence length="294" mass="32724">MASTMSFVSAVCLGQPVSYDRCDTNSWPHICLRIGSKPNSLMAKSLRLNPNHEFAHGFPRFPLFVVPCKPNSPLAPSPSPKYKVRKDELAGLLRQAKAMSSADTWVQMENIEPLMKANILNYGASDGGYTDESISCVFSIEAAKAKGEQSWDLAEKLVLDRFGSFTDSFVFSKAKAGGGVHAFRPMLKAIDKFINCHPPPILKSQKTALDILDVNVAAILMSNSTTIQYKNENGEADVEVKYLILAFAQDERFGKKFMKDFQIPHPTLTFLKTKKITAGPEYEIFDLEEMEEEI</sequence>
<organism evidence="1 2">
    <name type="scientific">Ziziphus jujuba var. spinosa</name>
    <dbReference type="NCBI Taxonomy" id="714518"/>
    <lineage>
        <taxon>Eukaryota</taxon>
        <taxon>Viridiplantae</taxon>
        <taxon>Streptophyta</taxon>
        <taxon>Embryophyta</taxon>
        <taxon>Tracheophyta</taxon>
        <taxon>Spermatophyta</taxon>
        <taxon>Magnoliopsida</taxon>
        <taxon>eudicotyledons</taxon>
        <taxon>Gunneridae</taxon>
        <taxon>Pentapetalae</taxon>
        <taxon>rosids</taxon>
        <taxon>fabids</taxon>
        <taxon>Rosales</taxon>
        <taxon>Rhamnaceae</taxon>
        <taxon>Paliureae</taxon>
        <taxon>Ziziphus</taxon>
    </lineage>
</organism>
<protein>
    <submittedName>
        <fullName evidence="1">Uncharacterized protein</fullName>
    </submittedName>
</protein>
<dbReference type="Proteomes" id="UP000813462">
    <property type="component" value="Unassembled WGS sequence"/>
</dbReference>
<dbReference type="EMBL" id="JAEACU010000004">
    <property type="protein sequence ID" value="KAH7532337.1"/>
    <property type="molecule type" value="Genomic_DNA"/>
</dbReference>
<evidence type="ECO:0000313" key="2">
    <source>
        <dbReference type="Proteomes" id="UP000813462"/>
    </source>
</evidence>
<accession>A0A978VGW8</accession>
<comment type="caution">
    <text evidence="1">The sequence shown here is derived from an EMBL/GenBank/DDBJ whole genome shotgun (WGS) entry which is preliminary data.</text>
</comment>
<proteinExistence type="predicted"/>
<reference evidence="1" key="1">
    <citation type="journal article" date="2021" name="Front. Plant Sci.">
        <title>Chromosome-Scale Genome Assembly for Chinese Sour Jujube and Insights Into Its Genome Evolution and Domestication Signature.</title>
        <authorList>
            <person name="Shen L.-Y."/>
            <person name="Luo H."/>
            <person name="Wang X.-L."/>
            <person name="Wang X.-M."/>
            <person name="Qiu X.-J."/>
            <person name="Liu H."/>
            <person name="Zhou S.-S."/>
            <person name="Jia K.-H."/>
            <person name="Nie S."/>
            <person name="Bao Y.-T."/>
            <person name="Zhang R.-G."/>
            <person name="Yun Q.-Z."/>
            <person name="Chai Y.-H."/>
            <person name="Lu J.-Y."/>
            <person name="Li Y."/>
            <person name="Zhao S.-W."/>
            <person name="Mao J.-F."/>
            <person name="Jia S.-G."/>
            <person name="Mao Y.-M."/>
        </authorList>
    </citation>
    <scope>NUCLEOTIDE SEQUENCE</scope>
    <source>
        <strain evidence="1">AT0</strain>
        <tissue evidence="1">Leaf</tissue>
    </source>
</reference>
<evidence type="ECO:0000313" key="1">
    <source>
        <dbReference type="EMBL" id="KAH7532337.1"/>
    </source>
</evidence>
<gene>
    <name evidence="1" type="ORF">FEM48_Zijuj04G0009100</name>
</gene>